<evidence type="ECO:0000313" key="6">
    <source>
        <dbReference type="EMBL" id="ORV80896.1"/>
    </source>
</evidence>
<dbReference type="Proteomes" id="UP000193622">
    <property type="component" value="Unassembled WGS sequence"/>
</dbReference>
<dbReference type="AlphaFoldDB" id="A0A1X1W2U2"/>
<dbReference type="GO" id="GO:0016705">
    <property type="term" value="F:oxidoreductase activity, acting on paired donors, with incorporation or reduction of molecular oxygen"/>
    <property type="evidence" value="ECO:0007669"/>
    <property type="project" value="InterPro"/>
</dbReference>
<gene>
    <name evidence="6" type="ORF">AWC12_00900</name>
</gene>
<reference evidence="6 7" key="1">
    <citation type="submission" date="2016-01" db="EMBL/GenBank/DDBJ databases">
        <title>The new phylogeny of the genus Mycobacterium.</title>
        <authorList>
            <person name="Tarcisio F."/>
            <person name="Conor M."/>
            <person name="Antonella G."/>
            <person name="Elisabetta G."/>
            <person name="Giulia F.S."/>
            <person name="Sara T."/>
            <person name="Anna F."/>
            <person name="Clotilde B."/>
            <person name="Roberto B."/>
            <person name="Veronica D.S."/>
            <person name="Fabio R."/>
            <person name="Monica P."/>
            <person name="Olivier J."/>
            <person name="Enrico T."/>
            <person name="Nicola S."/>
        </authorList>
    </citation>
    <scope>NUCLEOTIDE SEQUENCE [LARGE SCALE GENOMIC DNA]</scope>
    <source>
        <strain evidence="6 7">DSM 45541</strain>
    </source>
</reference>
<proteinExistence type="predicted"/>
<feature type="domain" description="Luciferase-like" evidence="5">
    <location>
        <begin position="36"/>
        <end position="95"/>
    </location>
</feature>
<dbReference type="InterPro" id="IPR011251">
    <property type="entry name" value="Luciferase-like_dom"/>
</dbReference>
<keyword evidence="4" id="KW-0503">Monooxygenase</keyword>
<comment type="caution">
    <text evidence="6">The sequence shown here is derived from an EMBL/GenBank/DDBJ whole genome shotgun (WGS) entry which is preliminary data.</text>
</comment>
<evidence type="ECO:0000256" key="1">
    <source>
        <dbReference type="ARBA" id="ARBA00022630"/>
    </source>
</evidence>
<dbReference type="InterPro" id="IPR036661">
    <property type="entry name" value="Luciferase-like_sf"/>
</dbReference>
<keyword evidence="1" id="KW-0285">Flavoprotein</keyword>
<dbReference type="EMBL" id="LQPC01000082">
    <property type="protein sequence ID" value="ORV80896.1"/>
    <property type="molecule type" value="Genomic_DNA"/>
</dbReference>
<dbReference type="GO" id="GO:0004497">
    <property type="term" value="F:monooxygenase activity"/>
    <property type="evidence" value="ECO:0007669"/>
    <property type="project" value="UniProtKB-KW"/>
</dbReference>
<dbReference type="SUPFAM" id="SSF51679">
    <property type="entry name" value="Bacterial luciferase-like"/>
    <property type="match status" value="2"/>
</dbReference>
<dbReference type="Gene3D" id="3.20.20.30">
    <property type="entry name" value="Luciferase-like domain"/>
    <property type="match status" value="2"/>
</dbReference>
<evidence type="ECO:0000259" key="5">
    <source>
        <dbReference type="Pfam" id="PF00296"/>
    </source>
</evidence>
<name>A0A1X1W2U2_MYCIR</name>
<sequence length="215" mass="23367">MGDQTLTDKADRQIHVGVLIPGGADFGLVVELTRTAERGLLDFVLCEDFTALAALASVTGRIGLVAAVDAAHDIPFEVARRLATLDHLSEGRAGWTADGSDEFVAVVMKFWDTWAPGAVVADRVSGRYVDPDRIRAFDHCGPRFTVRGVATLPARPQGHPVLVQGFSQSTASDDRFVLSAHELASFVDSVLPELQRQGRFRTEYTGRTLREHLGL</sequence>
<evidence type="ECO:0000256" key="3">
    <source>
        <dbReference type="ARBA" id="ARBA00023002"/>
    </source>
</evidence>
<keyword evidence="3" id="KW-0560">Oxidoreductase</keyword>
<dbReference type="Pfam" id="PF00296">
    <property type="entry name" value="Bac_luciferase"/>
    <property type="match status" value="1"/>
</dbReference>
<evidence type="ECO:0000256" key="2">
    <source>
        <dbReference type="ARBA" id="ARBA00022643"/>
    </source>
</evidence>
<keyword evidence="2" id="KW-0288">FMN</keyword>
<evidence type="ECO:0000313" key="7">
    <source>
        <dbReference type="Proteomes" id="UP000193622"/>
    </source>
</evidence>
<protein>
    <recommendedName>
        <fullName evidence="5">Luciferase-like domain-containing protein</fullName>
    </recommendedName>
</protein>
<evidence type="ECO:0000256" key="4">
    <source>
        <dbReference type="ARBA" id="ARBA00023033"/>
    </source>
</evidence>
<organism evidence="6 7">
    <name type="scientific">Mycolicibacterium iranicum</name>
    <name type="common">Mycobacterium iranicum</name>
    <dbReference type="NCBI Taxonomy" id="912594"/>
    <lineage>
        <taxon>Bacteria</taxon>
        <taxon>Bacillati</taxon>
        <taxon>Actinomycetota</taxon>
        <taxon>Actinomycetes</taxon>
        <taxon>Mycobacteriales</taxon>
        <taxon>Mycobacteriaceae</taxon>
        <taxon>Mycolicibacterium</taxon>
    </lineage>
</organism>
<dbReference type="InterPro" id="IPR051260">
    <property type="entry name" value="Diverse_substr_monoxygenases"/>
</dbReference>
<dbReference type="PANTHER" id="PTHR30011:SF16">
    <property type="entry name" value="C2H2 FINGER DOMAIN TRANSCRIPTION FACTOR (EUROFUNG)-RELATED"/>
    <property type="match status" value="1"/>
</dbReference>
<dbReference type="PANTHER" id="PTHR30011">
    <property type="entry name" value="ALKANESULFONATE MONOOXYGENASE-RELATED"/>
    <property type="match status" value="1"/>
</dbReference>
<accession>A0A1X1W2U2</accession>